<feature type="domain" description="7,8-dihydro-6-hydroxymethylpterin-pyrophosphokinase" evidence="8">
    <location>
        <begin position="5"/>
        <end position="132"/>
    </location>
</feature>
<dbReference type="AlphaFoldDB" id="A0A1W9S161"/>
<dbReference type="Proteomes" id="UP000192611">
    <property type="component" value="Unassembled WGS sequence"/>
</dbReference>
<dbReference type="EMBL" id="NATQ01000044">
    <property type="protein sequence ID" value="OQX90543.1"/>
    <property type="molecule type" value="Genomic_DNA"/>
</dbReference>
<evidence type="ECO:0000313" key="9">
    <source>
        <dbReference type="EMBL" id="OQX90543.1"/>
    </source>
</evidence>
<dbReference type="PANTHER" id="PTHR43071:SF1">
    <property type="entry name" value="2-AMINO-4-HYDROXY-6-HYDROXYMETHYLDIHYDROPTERIDINE PYROPHOSPHOKINASE"/>
    <property type="match status" value="1"/>
</dbReference>
<dbReference type="InterPro" id="IPR035907">
    <property type="entry name" value="Hppk_sf"/>
</dbReference>
<evidence type="ECO:0000256" key="7">
    <source>
        <dbReference type="ARBA" id="ARBA00022909"/>
    </source>
</evidence>
<dbReference type="GO" id="GO:0005524">
    <property type="term" value="F:ATP binding"/>
    <property type="evidence" value="ECO:0007669"/>
    <property type="project" value="UniProtKB-KW"/>
</dbReference>
<evidence type="ECO:0000256" key="2">
    <source>
        <dbReference type="ARBA" id="ARBA00013253"/>
    </source>
</evidence>
<keyword evidence="7" id="KW-0289">Folate biosynthesis</keyword>
<dbReference type="InterPro" id="IPR000550">
    <property type="entry name" value="Hppk"/>
</dbReference>
<dbReference type="GO" id="GO:0016301">
    <property type="term" value="F:kinase activity"/>
    <property type="evidence" value="ECO:0007669"/>
    <property type="project" value="UniProtKB-KW"/>
</dbReference>
<protein>
    <recommendedName>
        <fullName evidence="2">2-amino-4-hydroxy-6-hydroxymethyldihydropteridine diphosphokinase</fullName>
        <ecNumber evidence="2">2.7.6.3</ecNumber>
    </recommendedName>
</protein>
<organism evidence="9 10">
    <name type="scientific">Candidatus Coatesbacteria bacterium 4484_99</name>
    <dbReference type="NCBI Taxonomy" id="1970774"/>
    <lineage>
        <taxon>Bacteria</taxon>
        <taxon>Candidatus Coatesiibacteriota</taxon>
    </lineage>
</organism>
<keyword evidence="6" id="KW-0067">ATP-binding</keyword>
<sequence>MGDVYIGFGSNRDDHLDNLMEALKHLGNFNLIIDRCSSVYATEGVDSGKGMPEFYNMVASFETTLGPKEVLSRCQYVEKLMGKDLTPLVARKIDLDLLYYGNLIICEDNLILPHPLAHRRRFVVIPMVEIAPDFVHPVMGLTMSQLNEKLPEEIGYVNKVKEIM</sequence>
<accession>A0A1W9S161</accession>
<evidence type="ECO:0000256" key="3">
    <source>
        <dbReference type="ARBA" id="ARBA00022679"/>
    </source>
</evidence>
<dbReference type="EC" id="2.7.6.3" evidence="2"/>
<evidence type="ECO:0000256" key="1">
    <source>
        <dbReference type="ARBA" id="ARBA00005051"/>
    </source>
</evidence>
<dbReference type="CDD" id="cd00483">
    <property type="entry name" value="HPPK"/>
    <property type="match status" value="1"/>
</dbReference>
<comment type="pathway">
    <text evidence="1">Cofactor biosynthesis; tetrahydrofolate biosynthesis; 2-amino-4-hydroxy-6-hydroxymethyl-7,8-dihydropteridine diphosphate from 7,8-dihydroneopterin triphosphate: step 4/4.</text>
</comment>
<evidence type="ECO:0000256" key="5">
    <source>
        <dbReference type="ARBA" id="ARBA00022777"/>
    </source>
</evidence>
<dbReference type="Gene3D" id="3.30.70.560">
    <property type="entry name" value="7,8-Dihydro-6-hydroxymethylpterin-pyrophosphokinase HPPK"/>
    <property type="match status" value="1"/>
</dbReference>
<keyword evidence="3" id="KW-0808">Transferase</keyword>
<dbReference type="UniPathway" id="UPA00077">
    <property type="reaction ID" value="UER00155"/>
</dbReference>
<gene>
    <name evidence="9" type="ORF">B6D57_02705</name>
</gene>
<dbReference type="GO" id="GO:0046654">
    <property type="term" value="P:tetrahydrofolate biosynthetic process"/>
    <property type="evidence" value="ECO:0007669"/>
    <property type="project" value="UniProtKB-UniPathway"/>
</dbReference>
<dbReference type="GO" id="GO:0003848">
    <property type="term" value="F:2-amino-4-hydroxy-6-hydroxymethyldihydropteridine diphosphokinase activity"/>
    <property type="evidence" value="ECO:0007669"/>
    <property type="project" value="UniProtKB-EC"/>
</dbReference>
<keyword evidence="5 9" id="KW-0418">Kinase</keyword>
<proteinExistence type="predicted"/>
<dbReference type="GO" id="GO:0046656">
    <property type="term" value="P:folic acid biosynthetic process"/>
    <property type="evidence" value="ECO:0007669"/>
    <property type="project" value="UniProtKB-KW"/>
</dbReference>
<evidence type="ECO:0000256" key="6">
    <source>
        <dbReference type="ARBA" id="ARBA00022840"/>
    </source>
</evidence>
<comment type="caution">
    <text evidence="9">The sequence shown here is derived from an EMBL/GenBank/DDBJ whole genome shotgun (WGS) entry which is preliminary data.</text>
</comment>
<dbReference type="PANTHER" id="PTHR43071">
    <property type="entry name" value="2-AMINO-4-HYDROXY-6-HYDROXYMETHYLDIHYDROPTERIDINE PYROPHOSPHOKINASE"/>
    <property type="match status" value="1"/>
</dbReference>
<dbReference type="NCBIfam" id="TIGR01498">
    <property type="entry name" value="folK"/>
    <property type="match status" value="1"/>
</dbReference>
<evidence type="ECO:0000259" key="8">
    <source>
        <dbReference type="Pfam" id="PF01288"/>
    </source>
</evidence>
<dbReference type="SUPFAM" id="SSF55083">
    <property type="entry name" value="6-hydroxymethyl-7,8-dihydropterin pyrophosphokinase, HPPK"/>
    <property type="match status" value="1"/>
</dbReference>
<reference evidence="10" key="1">
    <citation type="submission" date="2017-03" db="EMBL/GenBank/DDBJ databases">
        <title>Novel pathways for hydrocarbon cycling and metabolic interdependencies in hydrothermal sediment communities.</title>
        <authorList>
            <person name="Dombrowski N."/>
            <person name="Seitz K."/>
            <person name="Teske A."/>
            <person name="Baker B."/>
        </authorList>
    </citation>
    <scope>NUCLEOTIDE SEQUENCE [LARGE SCALE GENOMIC DNA]</scope>
</reference>
<dbReference type="Pfam" id="PF01288">
    <property type="entry name" value="HPPK"/>
    <property type="match status" value="1"/>
</dbReference>
<name>A0A1W9S161_9BACT</name>
<keyword evidence="4" id="KW-0547">Nucleotide-binding</keyword>
<evidence type="ECO:0000313" key="10">
    <source>
        <dbReference type="Proteomes" id="UP000192611"/>
    </source>
</evidence>
<evidence type="ECO:0000256" key="4">
    <source>
        <dbReference type="ARBA" id="ARBA00022741"/>
    </source>
</evidence>